<comment type="caution">
    <text evidence="2">The sequence shown here is derived from an EMBL/GenBank/DDBJ whole genome shotgun (WGS) entry which is preliminary data.</text>
</comment>
<organism evidence="2 3">
    <name type="scientific">Chryseobacterium arthrosphaerae</name>
    <dbReference type="NCBI Taxonomy" id="651561"/>
    <lineage>
        <taxon>Bacteria</taxon>
        <taxon>Pseudomonadati</taxon>
        <taxon>Bacteroidota</taxon>
        <taxon>Flavobacteriia</taxon>
        <taxon>Flavobacteriales</taxon>
        <taxon>Weeksellaceae</taxon>
        <taxon>Chryseobacterium group</taxon>
        <taxon>Chryseobacterium</taxon>
    </lineage>
</organism>
<sequence>MVFKFEKIKQFWWISALIIFLPTLKIFPERYSYFNIDFNINNMLIDAFSTNLREYEREVNERIAIIEKSKDSVVVEK</sequence>
<keyword evidence="1" id="KW-0812">Transmembrane</keyword>
<name>A0A3S0N6N9_9FLAO</name>
<proteinExistence type="predicted"/>
<keyword evidence="1" id="KW-1133">Transmembrane helix</keyword>
<accession>A0A3S0N6N9</accession>
<reference evidence="2 3" key="1">
    <citation type="submission" date="2018-12" db="EMBL/GenBank/DDBJ databases">
        <title>Draft Genome Sequence of Chryseobacterium arthrosphaerae strain ED882-96 Isolated from the Blood of a Patient with Liver Cirrhosis in Taiwan.</title>
        <authorList>
            <person name="Lin J.-N."/>
            <person name="Lai C.-H."/>
            <person name="Yang C.-H."/>
            <person name="Huang Y.-H."/>
        </authorList>
    </citation>
    <scope>NUCLEOTIDE SEQUENCE [LARGE SCALE GENOMIC DNA]</scope>
    <source>
        <strain evidence="2 3">ED882-96</strain>
    </source>
</reference>
<dbReference type="EMBL" id="RYFC01000001">
    <property type="protein sequence ID" value="RTZ50320.1"/>
    <property type="molecule type" value="Genomic_DNA"/>
</dbReference>
<dbReference type="AlphaFoldDB" id="A0A3S0N6N9"/>
<evidence type="ECO:0000313" key="2">
    <source>
        <dbReference type="EMBL" id="RTZ50320.1"/>
    </source>
</evidence>
<gene>
    <name evidence="2" type="ORF">EJ377_10820</name>
</gene>
<evidence type="ECO:0000256" key="1">
    <source>
        <dbReference type="SAM" id="Phobius"/>
    </source>
</evidence>
<keyword evidence="1" id="KW-0472">Membrane</keyword>
<protein>
    <submittedName>
        <fullName evidence="2">Uncharacterized protein</fullName>
    </submittedName>
</protein>
<dbReference type="Proteomes" id="UP000276953">
    <property type="component" value="Unassembled WGS sequence"/>
</dbReference>
<evidence type="ECO:0000313" key="3">
    <source>
        <dbReference type="Proteomes" id="UP000276953"/>
    </source>
</evidence>
<feature type="transmembrane region" description="Helical" evidence="1">
    <location>
        <begin position="12"/>
        <end position="28"/>
    </location>
</feature>